<keyword evidence="5" id="KW-1185">Reference proteome</keyword>
<reference evidence="4" key="1">
    <citation type="journal article" date="2022" name="Toxins">
        <title>Genomic Analysis of Sphingopyxis sp. USTB-05 for Biodegrading Cyanobacterial Hepatotoxins.</title>
        <authorList>
            <person name="Liu C."/>
            <person name="Xu Q."/>
            <person name="Zhao Z."/>
            <person name="Zhang H."/>
            <person name="Liu X."/>
            <person name="Yin C."/>
            <person name="Liu Y."/>
            <person name="Yan H."/>
        </authorList>
    </citation>
    <scope>NUCLEOTIDE SEQUENCE</scope>
    <source>
        <strain evidence="4">NBD5</strain>
    </source>
</reference>
<dbReference type="CDD" id="cd11614">
    <property type="entry name" value="SAF_CpaB_FlgA_like"/>
    <property type="match status" value="1"/>
</dbReference>
<feature type="signal peptide" evidence="2">
    <location>
        <begin position="1"/>
        <end position="23"/>
    </location>
</feature>
<evidence type="ECO:0000259" key="3">
    <source>
        <dbReference type="SMART" id="SM00858"/>
    </source>
</evidence>
<dbReference type="SMART" id="SM00858">
    <property type="entry name" value="SAF"/>
    <property type="match status" value="1"/>
</dbReference>
<name>A0ABY4X4W3_9SPHN</name>
<dbReference type="Pfam" id="PF16976">
    <property type="entry name" value="RcpC"/>
    <property type="match status" value="1"/>
</dbReference>
<dbReference type="InterPro" id="IPR031571">
    <property type="entry name" value="RcpC_dom"/>
</dbReference>
<keyword evidence="2" id="KW-0732">Signal</keyword>
<dbReference type="RefSeq" id="WP_252165748.1">
    <property type="nucleotide sequence ID" value="NZ_CP084930.1"/>
</dbReference>
<dbReference type="InterPro" id="IPR017592">
    <property type="entry name" value="Pilus_assmbl_Flp-typ_CpaB"/>
</dbReference>
<dbReference type="Pfam" id="PF08666">
    <property type="entry name" value="SAF"/>
    <property type="match status" value="1"/>
</dbReference>
<evidence type="ECO:0000313" key="5">
    <source>
        <dbReference type="Proteomes" id="UP001056937"/>
    </source>
</evidence>
<dbReference type="NCBIfam" id="TIGR03177">
    <property type="entry name" value="pilus_cpaB"/>
    <property type="match status" value="1"/>
</dbReference>
<evidence type="ECO:0000256" key="2">
    <source>
        <dbReference type="SAM" id="SignalP"/>
    </source>
</evidence>
<evidence type="ECO:0000313" key="4">
    <source>
        <dbReference type="EMBL" id="USI71939.1"/>
    </source>
</evidence>
<feature type="chain" id="PRO_5047154541" evidence="2">
    <location>
        <begin position="24"/>
        <end position="341"/>
    </location>
</feature>
<protein>
    <submittedName>
        <fullName evidence="4">Flp pilus assembly protein CpaB</fullName>
    </submittedName>
</protein>
<accession>A0ABY4X4W3</accession>
<proteinExistence type="predicted"/>
<organism evidence="4 5">
    <name type="scientific">Sphingomonas morindae</name>
    <dbReference type="NCBI Taxonomy" id="1541170"/>
    <lineage>
        <taxon>Bacteria</taxon>
        <taxon>Pseudomonadati</taxon>
        <taxon>Pseudomonadota</taxon>
        <taxon>Alphaproteobacteria</taxon>
        <taxon>Sphingomonadales</taxon>
        <taxon>Sphingomonadaceae</taxon>
        <taxon>Sphingomonas</taxon>
    </lineage>
</organism>
<dbReference type="InterPro" id="IPR013974">
    <property type="entry name" value="SAF"/>
</dbReference>
<sequence>MDAKKLALLVGALVVAAITAVMAKHMANAGVAPQVVAAYSPAPSGPQVLVATKPLPVGTIIGPDVLRYQPWPKDMVDGAYFVRGAAGTDPAKMQGMVVRTAITAGQPLTQGALVKPGDRGFLAAALTPGMRAVTVSVSAATAVAGFIFPGDRVDVLLSQEVTGGDGGQSLKASETIARNMRVLATDQRTDNQPDAQGKTQIIAYSMVTLEATPKLAEKVAVAQKIGTLSLSLRPLSDDTRELEAAIAAGDVTVPDGSDPKAERSMLLQLANQPQDSRASFTTGGEVSRFQRNTMPAAAPAAPAAPGGAPAQPATAATPAPAGPVIRVARGNAVSAMPVGGK</sequence>
<feature type="domain" description="SAF" evidence="3">
    <location>
        <begin position="46"/>
        <end position="114"/>
    </location>
</feature>
<gene>
    <name evidence="4" type="primary">cpaB</name>
    <name evidence="4" type="ORF">LHA26_11500</name>
</gene>
<dbReference type="Proteomes" id="UP001056937">
    <property type="component" value="Chromosome 1"/>
</dbReference>
<feature type="region of interest" description="Disordered" evidence="1">
    <location>
        <begin position="295"/>
        <end position="318"/>
    </location>
</feature>
<evidence type="ECO:0000256" key="1">
    <source>
        <dbReference type="SAM" id="MobiDB-lite"/>
    </source>
</evidence>
<dbReference type="EMBL" id="CP084930">
    <property type="protein sequence ID" value="USI71939.1"/>
    <property type="molecule type" value="Genomic_DNA"/>
</dbReference>